<feature type="chain" id="PRO_5028290699" evidence="2">
    <location>
        <begin position="30"/>
        <end position="292"/>
    </location>
</feature>
<keyword evidence="1" id="KW-0472">Membrane</keyword>
<dbReference type="KEGG" id="tpal:117653432"/>
<keyword evidence="3" id="KW-1185">Reference proteome</keyword>
<accession>A0A6P9AHK7</accession>
<keyword evidence="1" id="KW-1133">Transmembrane helix</keyword>
<dbReference type="AlphaFoldDB" id="A0A6P9AHK7"/>
<dbReference type="GeneID" id="117653432"/>
<sequence>MSQQASPAGPLLQTLVSLLLLTGLPGAVSLKNVRMRVVPAAVEAGRPATVLCEYDLENSGLYSVKFYRGTHEFYRYSAADEPHTKVFPFPQGLPSSPVNLQRSNQTQVYLGEVSPSLAGNLSCEVTTDDNFVTRMVYTNLIVAVKPEGPPSLSATKAAYDPGEVLYATCRAKPSQPAADLSFYINDKEVGHGIPEVLNTSQGLLQARLDLHLRLTEEHFAGSRDHDSLPLRCHAEVPHLFIHNQYLRLPRRTKQPIPARVTQPNGGVRLPASGGVLLLALLGVLPGLTATMR</sequence>
<proteinExistence type="predicted"/>
<organism evidence="4">
    <name type="scientific">Thrips palmi</name>
    <name type="common">Melon thrips</name>
    <dbReference type="NCBI Taxonomy" id="161013"/>
    <lineage>
        <taxon>Eukaryota</taxon>
        <taxon>Metazoa</taxon>
        <taxon>Ecdysozoa</taxon>
        <taxon>Arthropoda</taxon>
        <taxon>Hexapoda</taxon>
        <taxon>Insecta</taxon>
        <taxon>Pterygota</taxon>
        <taxon>Neoptera</taxon>
        <taxon>Paraneoptera</taxon>
        <taxon>Thysanoptera</taxon>
        <taxon>Terebrantia</taxon>
        <taxon>Thripoidea</taxon>
        <taxon>Thripidae</taxon>
        <taxon>Thrips</taxon>
    </lineage>
</organism>
<feature type="transmembrane region" description="Helical" evidence="1">
    <location>
        <begin position="269"/>
        <end position="289"/>
    </location>
</feature>
<dbReference type="Proteomes" id="UP000515158">
    <property type="component" value="Unplaced"/>
</dbReference>
<name>A0A6P9AHK7_THRPL</name>
<dbReference type="PANTHER" id="PTHR21261:SF6">
    <property type="entry name" value="BEATEN PATH IIA-RELATED"/>
    <property type="match status" value="1"/>
</dbReference>
<keyword evidence="1" id="KW-0812">Transmembrane</keyword>
<feature type="signal peptide" evidence="2">
    <location>
        <begin position="1"/>
        <end position="29"/>
    </location>
</feature>
<dbReference type="RefSeq" id="XP_034254981.1">
    <property type="nucleotide sequence ID" value="XM_034399090.1"/>
</dbReference>
<gene>
    <name evidence="4" type="primary">LOC117653432</name>
</gene>
<evidence type="ECO:0000256" key="1">
    <source>
        <dbReference type="SAM" id="Phobius"/>
    </source>
</evidence>
<evidence type="ECO:0000256" key="2">
    <source>
        <dbReference type="SAM" id="SignalP"/>
    </source>
</evidence>
<dbReference type="PANTHER" id="PTHR21261">
    <property type="entry name" value="BEAT PROTEIN"/>
    <property type="match status" value="1"/>
</dbReference>
<evidence type="ECO:0000313" key="3">
    <source>
        <dbReference type="Proteomes" id="UP000515158"/>
    </source>
</evidence>
<reference evidence="4" key="1">
    <citation type="submission" date="2025-08" db="UniProtKB">
        <authorList>
            <consortium name="RefSeq"/>
        </authorList>
    </citation>
    <scope>IDENTIFICATION</scope>
    <source>
        <tissue evidence="4">Total insect</tissue>
    </source>
</reference>
<dbReference type="OrthoDB" id="6333371at2759"/>
<keyword evidence="2" id="KW-0732">Signal</keyword>
<evidence type="ECO:0000313" key="4">
    <source>
        <dbReference type="RefSeq" id="XP_034254981.1"/>
    </source>
</evidence>
<protein>
    <submittedName>
        <fullName evidence="4">Uncharacterized protein LOC117653432</fullName>
    </submittedName>
</protein>
<dbReference type="InParanoid" id="A0A6P9AHK7"/>